<protein>
    <submittedName>
        <fullName evidence="2">Uncharacterized protein</fullName>
    </submittedName>
</protein>
<evidence type="ECO:0000256" key="1">
    <source>
        <dbReference type="SAM" id="SignalP"/>
    </source>
</evidence>
<evidence type="ECO:0000313" key="2">
    <source>
        <dbReference type="EMBL" id="PPK72460.1"/>
    </source>
</evidence>
<name>A0A2S6H4W3_9GAMM</name>
<reference evidence="2 3" key="1">
    <citation type="submission" date="2018-02" db="EMBL/GenBank/DDBJ databases">
        <title>Subsurface microbial communities from deep shales in Ohio and West Virginia, USA.</title>
        <authorList>
            <person name="Wrighton K."/>
        </authorList>
    </citation>
    <scope>NUCLEOTIDE SEQUENCE [LARGE SCALE GENOMIC DNA]</scope>
    <source>
        <strain evidence="2 3">OWC-G53F</strain>
    </source>
</reference>
<comment type="caution">
    <text evidence="2">The sequence shown here is derived from an EMBL/GenBank/DDBJ whole genome shotgun (WGS) entry which is preliminary data.</text>
</comment>
<organism evidence="2 3">
    <name type="scientific">Methylobacter tundripaludum</name>
    <dbReference type="NCBI Taxonomy" id="173365"/>
    <lineage>
        <taxon>Bacteria</taxon>
        <taxon>Pseudomonadati</taxon>
        <taxon>Pseudomonadota</taxon>
        <taxon>Gammaproteobacteria</taxon>
        <taxon>Methylococcales</taxon>
        <taxon>Methylococcaceae</taxon>
        <taxon>Methylobacter</taxon>
    </lineage>
</organism>
<feature type="signal peptide" evidence="1">
    <location>
        <begin position="1"/>
        <end position="30"/>
    </location>
</feature>
<dbReference type="AlphaFoldDB" id="A0A2S6H4W3"/>
<feature type="chain" id="PRO_5015534331" evidence="1">
    <location>
        <begin position="31"/>
        <end position="108"/>
    </location>
</feature>
<keyword evidence="3" id="KW-1185">Reference proteome</keyword>
<sequence length="108" mass="11110">MNTVLSLGYRFVKTAVMAASLLAVANPAFALEINNNANATLNVSIKECANPPISTKVAPDQTYGCVTGEQCSGTCSYSIESSGSNSCNGKIDAGSGLQVNPGLNCKPY</sequence>
<dbReference type="RefSeq" id="WP_104423245.1">
    <property type="nucleotide sequence ID" value="NZ_PTIY01000004.1"/>
</dbReference>
<proteinExistence type="predicted"/>
<gene>
    <name evidence="2" type="ORF">B0F88_104255</name>
</gene>
<dbReference type="EMBL" id="PTIY01000004">
    <property type="protein sequence ID" value="PPK72460.1"/>
    <property type="molecule type" value="Genomic_DNA"/>
</dbReference>
<accession>A0A2S6H4W3</accession>
<evidence type="ECO:0000313" key="3">
    <source>
        <dbReference type="Proteomes" id="UP000238071"/>
    </source>
</evidence>
<dbReference type="Proteomes" id="UP000238071">
    <property type="component" value="Unassembled WGS sequence"/>
</dbReference>
<keyword evidence="1" id="KW-0732">Signal</keyword>